<dbReference type="IntAct" id="Q1D6D0">
    <property type="interactions" value="2"/>
</dbReference>
<dbReference type="OrthoDB" id="9808843at2"/>
<dbReference type="GO" id="GO:0000160">
    <property type="term" value="P:phosphorelay signal transduction system"/>
    <property type="evidence" value="ECO:0007669"/>
    <property type="project" value="InterPro"/>
</dbReference>
<keyword evidence="1 2" id="KW-0597">Phosphoprotein</keyword>
<dbReference type="HOGENOM" id="CLU_1407470_0_0_7"/>
<keyword evidence="5" id="KW-1185">Reference proteome</keyword>
<evidence type="ECO:0000256" key="1">
    <source>
        <dbReference type="ARBA" id="ARBA00022553"/>
    </source>
</evidence>
<name>Q1D6D0_MYXXD</name>
<dbReference type="PROSITE" id="PS50110">
    <property type="entry name" value="RESPONSE_REGULATORY"/>
    <property type="match status" value="1"/>
</dbReference>
<sequence length="193" mass="21400">MKPTERILVIDDDSAYGATVKESLELDDYEVQVRDSADKLKEDLETFRPHAIVLDFDLKDGPNGLSVLHRIRESDAYIPVVLMSGALGLEAGEARTDLAINGIDFILQKGDNPKALPAVLEREIAKQRQVIAALDEWVQYSPDADAPLLVTEDGSEYSLRQALEEMKKATSKGRALLNHYRQGLTQILASQKP</sequence>
<evidence type="ECO:0000256" key="2">
    <source>
        <dbReference type="PROSITE-ProRule" id="PRU00169"/>
    </source>
</evidence>
<dbReference type="KEGG" id="mxa:MXAN_3605"/>
<dbReference type="Gene3D" id="3.40.50.2300">
    <property type="match status" value="1"/>
</dbReference>
<gene>
    <name evidence="4" type="ordered locus">MXAN_3605</name>
</gene>
<dbReference type="eggNOG" id="COG0745">
    <property type="taxonomic scope" value="Bacteria"/>
</dbReference>
<dbReference type="Pfam" id="PF00072">
    <property type="entry name" value="Response_reg"/>
    <property type="match status" value="1"/>
</dbReference>
<dbReference type="SUPFAM" id="SSF52172">
    <property type="entry name" value="CheY-like"/>
    <property type="match status" value="1"/>
</dbReference>
<evidence type="ECO:0000313" key="5">
    <source>
        <dbReference type="Proteomes" id="UP000002402"/>
    </source>
</evidence>
<dbReference type="PANTHER" id="PTHR44591">
    <property type="entry name" value="STRESS RESPONSE REGULATOR PROTEIN 1"/>
    <property type="match status" value="1"/>
</dbReference>
<dbReference type="PANTHER" id="PTHR44591:SF18">
    <property type="entry name" value="REGULATORY PROTEIN"/>
    <property type="match status" value="1"/>
</dbReference>
<dbReference type="STRING" id="246197.MXAN_3605"/>
<dbReference type="RefSeq" id="WP_011553628.1">
    <property type="nucleotide sequence ID" value="NC_008095.1"/>
</dbReference>
<dbReference type="Proteomes" id="UP000002402">
    <property type="component" value="Chromosome"/>
</dbReference>
<dbReference type="GeneID" id="41364723"/>
<evidence type="ECO:0000259" key="3">
    <source>
        <dbReference type="PROSITE" id="PS50110"/>
    </source>
</evidence>
<dbReference type="InterPro" id="IPR001789">
    <property type="entry name" value="Sig_transdc_resp-reg_receiver"/>
</dbReference>
<dbReference type="InterPro" id="IPR050595">
    <property type="entry name" value="Bact_response_regulator"/>
</dbReference>
<evidence type="ECO:0000313" key="4">
    <source>
        <dbReference type="EMBL" id="ABF91583.1"/>
    </source>
</evidence>
<organism evidence="4 5">
    <name type="scientific">Myxococcus xanthus (strain DK1622)</name>
    <dbReference type="NCBI Taxonomy" id="246197"/>
    <lineage>
        <taxon>Bacteria</taxon>
        <taxon>Pseudomonadati</taxon>
        <taxon>Myxococcota</taxon>
        <taxon>Myxococcia</taxon>
        <taxon>Myxococcales</taxon>
        <taxon>Cystobacterineae</taxon>
        <taxon>Myxococcaceae</taxon>
        <taxon>Myxococcus</taxon>
    </lineage>
</organism>
<dbReference type="InterPro" id="IPR011006">
    <property type="entry name" value="CheY-like_superfamily"/>
</dbReference>
<reference evidence="4 5" key="1">
    <citation type="journal article" date="2006" name="Proc. Natl. Acad. Sci. U.S.A.">
        <title>Evolution of sensory complexity recorded in a myxobacterial genome.</title>
        <authorList>
            <person name="Goldman B.S."/>
            <person name="Nierman W.C."/>
            <person name="Kaiser D."/>
            <person name="Slater S.C."/>
            <person name="Durkin A.S."/>
            <person name="Eisen J.A."/>
            <person name="Ronning C.M."/>
            <person name="Barbazuk W.B."/>
            <person name="Blanchard M."/>
            <person name="Field C."/>
            <person name="Halling C."/>
            <person name="Hinkle G."/>
            <person name="Iartchuk O."/>
            <person name="Kim H.S."/>
            <person name="Mackenzie C."/>
            <person name="Madupu R."/>
            <person name="Miller N."/>
            <person name="Shvartsbeyn A."/>
            <person name="Sullivan S.A."/>
            <person name="Vaudin M."/>
            <person name="Wiegand R."/>
            <person name="Kaplan H.B."/>
        </authorList>
    </citation>
    <scope>NUCLEOTIDE SEQUENCE [LARGE SCALE GENOMIC DNA]</scope>
    <source>
        <strain evidence="5">DK1622</strain>
    </source>
</reference>
<dbReference type="SMART" id="SM00448">
    <property type="entry name" value="REC"/>
    <property type="match status" value="1"/>
</dbReference>
<dbReference type="EnsemblBacteria" id="ABF91583">
    <property type="protein sequence ID" value="ABF91583"/>
    <property type="gene ID" value="MXAN_3605"/>
</dbReference>
<feature type="domain" description="Response regulatory" evidence="3">
    <location>
        <begin position="6"/>
        <end position="124"/>
    </location>
</feature>
<dbReference type="EMBL" id="CP000113">
    <property type="protein sequence ID" value="ABF91583.1"/>
    <property type="molecule type" value="Genomic_DNA"/>
</dbReference>
<feature type="modified residue" description="4-aspartylphosphate" evidence="2">
    <location>
        <position position="55"/>
    </location>
</feature>
<proteinExistence type="predicted"/>
<accession>Q1D6D0</accession>
<dbReference type="AlphaFoldDB" id="Q1D6D0"/>
<protein>
    <submittedName>
        <fullName evidence="4">Response regulator</fullName>
    </submittedName>
</protein>